<dbReference type="PANTHER" id="PTHR33474:SF28">
    <property type="entry name" value="OS01G0815400 PROTEIN"/>
    <property type="match status" value="1"/>
</dbReference>
<dbReference type="PANTHER" id="PTHR33474">
    <property type="entry name" value="TRANSMEMBRANE PROTEIN"/>
    <property type="match status" value="1"/>
</dbReference>
<accession>A0A1D1ZCQ1</accession>
<sequence>MARVFLPLCRVGIMETKRRGHLHVSLLILVLGLAYFLLSLDAVAISGSLASRNQASSVMHEASQGMFRRPVVFEEELVRGRKDIQVYDYPGSGANDRHDPRNPGRG</sequence>
<dbReference type="EMBL" id="GDJX01003242">
    <property type="protein sequence ID" value="JAT64694.1"/>
    <property type="molecule type" value="Transcribed_RNA"/>
</dbReference>
<keyword evidence="2" id="KW-1133">Transmembrane helix</keyword>
<reference evidence="3" key="1">
    <citation type="submission" date="2015-07" db="EMBL/GenBank/DDBJ databases">
        <title>Transcriptome Assembly of Anthurium amnicola.</title>
        <authorList>
            <person name="Suzuki J."/>
        </authorList>
    </citation>
    <scope>NUCLEOTIDE SEQUENCE</scope>
</reference>
<name>A0A1D1ZCQ1_9ARAE</name>
<feature type="transmembrane region" description="Helical" evidence="2">
    <location>
        <begin position="20"/>
        <end position="38"/>
    </location>
</feature>
<dbReference type="AlphaFoldDB" id="A0A1D1ZCQ1"/>
<keyword evidence="2" id="KW-0472">Membrane</keyword>
<dbReference type="GO" id="GO:0016740">
    <property type="term" value="F:transferase activity"/>
    <property type="evidence" value="ECO:0007669"/>
    <property type="project" value="UniProtKB-KW"/>
</dbReference>
<evidence type="ECO:0000256" key="2">
    <source>
        <dbReference type="SAM" id="Phobius"/>
    </source>
</evidence>
<feature type="compositionally biased region" description="Basic and acidic residues" evidence="1">
    <location>
        <begin position="95"/>
        <end position="106"/>
    </location>
</feature>
<proteinExistence type="predicted"/>
<feature type="region of interest" description="Disordered" evidence="1">
    <location>
        <begin position="86"/>
        <end position="106"/>
    </location>
</feature>
<protein>
    <submittedName>
        <fullName evidence="3">Histone acetyltransferase KAT6A</fullName>
    </submittedName>
</protein>
<keyword evidence="3" id="KW-0808">Transferase</keyword>
<gene>
    <name evidence="3" type="primary">Kat6a_2</name>
    <name evidence="3" type="ORF">g.25586</name>
</gene>
<evidence type="ECO:0000256" key="1">
    <source>
        <dbReference type="SAM" id="MobiDB-lite"/>
    </source>
</evidence>
<organism evidence="3">
    <name type="scientific">Anthurium amnicola</name>
    <dbReference type="NCBI Taxonomy" id="1678845"/>
    <lineage>
        <taxon>Eukaryota</taxon>
        <taxon>Viridiplantae</taxon>
        <taxon>Streptophyta</taxon>
        <taxon>Embryophyta</taxon>
        <taxon>Tracheophyta</taxon>
        <taxon>Spermatophyta</taxon>
        <taxon>Magnoliopsida</taxon>
        <taxon>Liliopsida</taxon>
        <taxon>Araceae</taxon>
        <taxon>Pothoideae</taxon>
        <taxon>Potheae</taxon>
        <taxon>Anthurium</taxon>
    </lineage>
</organism>
<keyword evidence="2" id="KW-0812">Transmembrane</keyword>
<evidence type="ECO:0000313" key="3">
    <source>
        <dbReference type="EMBL" id="JAT64694.1"/>
    </source>
</evidence>